<gene>
    <name evidence="1" type="ORF">IQ13_0770</name>
</gene>
<protein>
    <submittedName>
        <fullName evidence="1">Uncharacterized protein</fullName>
    </submittedName>
</protein>
<dbReference type="Proteomes" id="UP000316167">
    <property type="component" value="Unassembled WGS sequence"/>
</dbReference>
<comment type="caution">
    <text evidence="1">The sequence shown here is derived from an EMBL/GenBank/DDBJ whole genome shotgun (WGS) entry which is preliminary data.</text>
</comment>
<organism evidence="1 2">
    <name type="scientific">Lacibacter cauensis</name>
    <dbReference type="NCBI Taxonomy" id="510947"/>
    <lineage>
        <taxon>Bacteria</taxon>
        <taxon>Pseudomonadati</taxon>
        <taxon>Bacteroidota</taxon>
        <taxon>Chitinophagia</taxon>
        <taxon>Chitinophagales</taxon>
        <taxon>Chitinophagaceae</taxon>
        <taxon>Lacibacter</taxon>
    </lineage>
</organism>
<dbReference type="AlphaFoldDB" id="A0A562SWD0"/>
<reference evidence="1 2" key="1">
    <citation type="journal article" date="2015" name="Stand. Genomic Sci.">
        <title>Genomic Encyclopedia of Bacterial and Archaeal Type Strains, Phase III: the genomes of soil and plant-associated and newly described type strains.</title>
        <authorList>
            <person name="Whitman W.B."/>
            <person name="Woyke T."/>
            <person name="Klenk H.P."/>
            <person name="Zhou Y."/>
            <person name="Lilburn T.G."/>
            <person name="Beck B.J."/>
            <person name="De Vos P."/>
            <person name="Vandamme P."/>
            <person name="Eisen J.A."/>
            <person name="Garrity G."/>
            <person name="Hugenholtz P."/>
            <person name="Kyrpides N.C."/>
        </authorList>
    </citation>
    <scope>NUCLEOTIDE SEQUENCE [LARGE SCALE GENOMIC DNA]</scope>
    <source>
        <strain evidence="1 2">CGMCC 1.7271</strain>
    </source>
</reference>
<keyword evidence="2" id="KW-1185">Reference proteome</keyword>
<accession>A0A562SWD0</accession>
<proteinExistence type="predicted"/>
<evidence type="ECO:0000313" key="2">
    <source>
        <dbReference type="Proteomes" id="UP000316167"/>
    </source>
</evidence>
<evidence type="ECO:0000313" key="1">
    <source>
        <dbReference type="EMBL" id="TWI85607.1"/>
    </source>
</evidence>
<dbReference type="EMBL" id="VLLE01000002">
    <property type="protein sequence ID" value="TWI85607.1"/>
    <property type="molecule type" value="Genomic_DNA"/>
</dbReference>
<name>A0A562SWD0_9BACT</name>
<sequence>MLLGFFSLALITVKAQVDVSVKTLDLESVNKHKNWKIIEAGIDQSTSNVYVKFASASCDIDKSSIGNTVTTTFKGLAWKVDRLLFDKNFTYLSTEQKSYANTFDAIGNNEFVYGRKFNVVFGEGMGTAISGVAMPTGMIDNSYIGTKIVTGLANISGFKIGNSRIGIKVGGETGKFKPDACFENPAVFKIDNKDAKEQKGQRWIPMFNHPIPNGGHILFNTSGVNTDVTKTHNVFRKYDADANVVNDKALTFDYQCLVYAKEIEMAPGVFDYVFVTLPINYKKSTGKVVPANQYEYIRIDGTTFETKHQLTFTAPHSQWKINQVFEKEGAVYLIGDAGKSADTYQDFSIPKSSDFPFFQIAKIQNGKLAYVSVIKDEQIKAVMQNINGEKVKPDMHLKVTDLQMNVVNGKFIYSGQQFEDGKRGDAIISAVFSDKGALEVVLAKSAEFSKGNLSFSADGKTMYWLIQDVTEYNKWDKKAGTITAKESKQLLTALSVVTYNLESKTVQYKTFINEEWGTQYNDVILYDTDNEIVLLGGKLTKKAKESELVFVTIRK</sequence>